<dbReference type="PROSITE" id="PS00478">
    <property type="entry name" value="LIM_DOMAIN_1"/>
    <property type="match status" value="1"/>
</dbReference>
<evidence type="ECO:0000256" key="3">
    <source>
        <dbReference type="SAM" id="MobiDB-lite"/>
    </source>
</evidence>
<feature type="region of interest" description="Disordered" evidence="3">
    <location>
        <begin position="1"/>
        <end position="32"/>
    </location>
</feature>
<dbReference type="Gene3D" id="2.10.110.10">
    <property type="entry name" value="Cysteine Rich Protein"/>
    <property type="match status" value="1"/>
</dbReference>
<feature type="compositionally biased region" description="Low complexity" evidence="3">
    <location>
        <begin position="330"/>
        <end position="343"/>
    </location>
</feature>
<evidence type="ECO:0000256" key="2">
    <source>
        <dbReference type="ARBA" id="ARBA00022833"/>
    </source>
</evidence>
<gene>
    <name evidence="5" type="ORF">GLAREA_11864</name>
</gene>
<dbReference type="OrthoDB" id="8062037at2759"/>
<dbReference type="RefSeq" id="XP_008080837.1">
    <property type="nucleotide sequence ID" value="XM_008082646.1"/>
</dbReference>
<proteinExistence type="predicted"/>
<feature type="compositionally biased region" description="Basic and acidic residues" evidence="3">
    <location>
        <begin position="235"/>
        <end position="245"/>
    </location>
</feature>
<feature type="compositionally biased region" description="Pro residues" evidence="3">
    <location>
        <begin position="487"/>
        <end position="498"/>
    </location>
</feature>
<dbReference type="GO" id="GO:0030695">
    <property type="term" value="F:GTPase regulator activity"/>
    <property type="evidence" value="ECO:0007669"/>
    <property type="project" value="UniProtKB-ARBA"/>
</dbReference>
<dbReference type="GeneID" id="19470905"/>
<feature type="compositionally biased region" description="Basic and acidic residues" evidence="3">
    <location>
        <begin position="344"/>
        <end position="359"/>
    </location>
</feature>
<evidence type="ECO:0000256" key="1">
    <source>
        <dbReference type="ARBA" id="ARBA00022723"/>
    </source>
</evidence>
<dbReference type="AlphaFoldDB" id="S3CZV5"/>
<feature type="region of interest" description="Disordered" evidence="3">
    <location>
        <begin position="330"/>
        <end position="511"/>
    </location>
</feature>
<evidence type="ECO:0000259" key="4">
    <source>
        <dbReference type="PROSITE" id="PS00478"/>
    </source>
</evidence>
<evidence type="ECO:0000313" key="5">
    <source>
        <dbReference type="EMBL" id="EPE31782.1"/>
    </source>
</evidence>
<organism evidence="5 6">
    <name type="scientific">Glarea lozoyensis (strain ATCC 20868 / MF5171)</name>
    <dbReference type="NCBI Taxonomy" id="1116229"/>
    <lineage>
        <taxon>Eukaryota</taxon>
        <taxon>Fungi</taxon>
        <taxon>Dikarya</taxon>
        <taxon>Ascomycota</taxon>
        <taxon>Pezizomycotina</taxon>
        <taxon>Leotiomycetes</taxon>
        <taxon>Helotiales</taxon>
        <taxon>Helotiaceae</taxon>
        <taxon>Glarea</taxon>
    </lineage>
</organism>
<accession>S3CZV5</accession>
<dbReference type="KEGG" id="glz:GLAREA_11864"/>
<dbReference type="eggNOG" id="ENOG502TDX0">
    <property type="taxonomic scope" value="Eukaryota"/>
</dbReference>
<dbReference type="InterPro" id="IPR001781">
    <property type="entry name" value="Znf_LIM"/>
</dbReference>
<keyword evidence="2" id="KW-0862">Zinc</keyword>
<keyword evidence="6" id="KW-1185">Reference proteome</keyword>
<feature type="domain" description="LIM zinc-binding" evidence="4">
    <location>
        <begin position="76"/>
        <end position="111"/>
    </location>
</feature>
<evidence type="ECO:0000313" key="6">
    <source>
        <dbReference type="Proteomes" id="UP000016922"/>
    </source>
</evidence>
<dbReference type="EMBL" id="KE145360">
    <property type="protein sequence ID" value="EPE31782.1"/>
    <property type="molecule type" value="Genomic_DNA"/>
</dbReference>
<feature type="region of interest" description="Disordered" evidence="3">
    <location>
        <begin position="212"/>
        <end position="258"/>
    </location>
</feature>
<dbReference type="GO" id="GO:0046872">
    <property type="term" value="F:metal ion binding"/>
    <property type="evidence" value="ECO:0007669"/>
    <property type="project" value="UniProtKB-KW"/>
</dbReference>
<dbReference type="STRING" id="1116229.S3CZV5"/>
<reference evidence="5 6" key="1">
    <citation type="journal article" date="2013" name="BMC Genomics">
        <title>Genomics-driven discovery of the pneumocandin biosynthetic gene cluster in the fungus Glarea lozoyensis.</title>
        <authorList>
            <person name="Chen L."/>
            <person name="Yue Q."/>
            <person name="Zhang X."/>
            <person name="Xiang M."/>
            <person name="Wang C."/>
            <person name="Li S."/>
            <person name="Che Y."/>
            <person name="Ortiz-Lopez F.J."/>
            <person name="Bills G.F."/>
            <person name="Liu X."/>
            <person name="An Z."/>
        </authorList>
    </citation>
    <scope>NUCLEOTIDE SEQUENCE [LARGE SCALE GENOMIC DNA]</scope>
    <source>
        <strain evidence="6">ATCC 20868 / MF5171</strain>
    </source>
</reference>
<dbReference type="OMA" id="ICTICWQ"/>
<keyword evidence="1" id="KW-0479">Metal-binding</keyword>
<feature type="region of interest" description="Disordered" evidence="3">
    <location>
        <begin position="618"/>
        <end position="647"/>
    </location>
</feature>
<feature type="compositionally biased region" description="Low complexity" evidence="3">
    <location>
        <begin position="11"/>
        <end position="21"/>
    </location>
</feature>
<dbReference type="HOGENOM" id="CLU_413343_0_0_1"/>
<dbReference type="Proteomes" id="UP000016922">
    <property type="component" value="Unassembled WGS sequence"/>
</dbReference>
<name>S3CZV5_GLAL2</name>
<feature type="compositionally biased region" description="Basic and acidic residues" evidence="3">
    <location>
        <begin position="453"/>
        <end position="464"/>
    </location>
</feature>
<feature type="compositionally biased region" description="Polar residues" evidence="3">
    <location>
        <begin position="501"/>
        <end position="511"/>
    </location>
</feature>
<sequence>MSYAPTHRAQVLPVASVSPSSRPKPKPATPKPAEPSFICTICWQPQHPPQKPKLLGTSARITCRACWQAVLDLSICWVCGEYIVRGDEVVSLGWCFWHRACFGCLVCGAGLTVPKGFEDDEEEDSGVVGEVMGNKGQWGNWQYEEKKGRRRCVGVELEEIPLCSVCEIETAGESRNQVLQRGIEMVSKFDGGLSRDRLQMLSEDGNDLRVEDRRRLQSSRRSRAKTFDGRLSAKCSREQLRDSRHCPHGNADDQTPLLQNAAPMGVSDEYANLEPHYHSDSEKPHFSDIKPDVFVSILDPVKDRPFIPSKTKSHPQWMDLLPNNVFRGRLQQSQRRSNSQSRQDLTEKHNSETENDSKQPRRVPSWHGAGIQIVPPDEPTRAVDPTSGDTTPRKPSIEGKLPSTPKSIPKLDGPSTPGTPGGPPSMEGLTIGLPTGKTSSRRGRRTTISFDSNIKRERYEDLKDASATYQRSQHIEPAQSPIKESTAPPPQERTPWPPRGQESSVKPNDYFTNITTPVVSREWCCKSPVKTEKPITIPATGTLDEVACPAPVGQFSVPLLSKSSEYLERYKPQTPRPKVDKYVAKPPQPILEKLGRRRSVFAADEINSPDAKVEIRSLFGDREEGGKTEGERKVSDKGKERVGKSREALQKELETLFRDRQMGV</sequence>
<protein>
    <recommendedName>
        <fullName evidence="4">LIM zinc-binding domain-containing protein</fullName>
    </recommendedName>
</protein>